<evidence type="ECO:0000313" key="2">
    <source>
        <dbReference type="EMBL" id="MBW6531041.1"/>
    </source>
</evidence>
<dbReference type="Pfam" id="PF13739">
    <property type="entry name" value="PdaC"/>
    <property type="match status" value="1"/>
</dbReference>
<sequence>MHRVWSGLAIGAVLLAAPARTEKAADYTFVYVAPSAATRLSSLRQWLEQDRARFRRTAATEAAADRVEAAKDGHPFHQHEATRAWKVVTETPLLLSLSAETYRYTGGAHGGTAIDSLVWEKVRSRRLDPRALFVSADALQRALGARWCAWLPRERARRLQVDEVDDPVFPCPKIAELTLLLGSTDRRAIDRVGLIAGQYVAGAYVEGMYEMTVPVTPELLAAVRPEWRRAFRVGQ</sequence>
<dbReference type="InterPro" id="IPR025303">
    <property type="entry name" value="PdaC"/>
</dbReference>
<dbReference type="Proteomes" id="UP000759103">
    <property type="component" value="Unassembled WGS sequence"/>
</dbReference>
<evidence type="ECO:0000259" key="1">
    <source>
        <dbReference type="Pfam" id="PF13739"/>
    </source>
</evidence>
<gene>
    <name evidence="2" type="ORF">KZ820_09875</name>
</gene>
<organism evidence="2 3">
    <name type="scientific">Sphingomonas citri</name>
    <dbReference type="NCBI Taxonomy" id="2862499"/>
    <lineage>
        <taxon>Bacteria</taxon>
        <taxon>Pseudomonadati</taxon>
        <taxon>Pseudomonadota</taxon>
        <taxon>Alphaproteobacteria</taxon>
        <taxon>Sphingomonadales</taxon>
        <taxon>Sphingomonadaceae</taxon>
        <taxon>Sphingomonas</taxon>
    </lineage>
</organism>
<comment type="caution">
    <text evidence="2">The sequence shown here is derived from an EMBL/GenBank/DDBJ whole genome shotgun (WGS) entry which is preliminary data.</text>
</comment>
<feature type="domain" description="Deacetylase PdaC" evidence="1">
    <location>
        <begin position="41"/>
        <end position="111"/>
    </location>
</feature>
<protein>
    <submittedName>
        <fullName evidence="2">DUF4163 domain-containing protein</fullName>
    </submittedName>
</protein>
<keyword evidence="3" id="KW-1185">Reference proteome</keyword>
<reference evidence="2 3" key="1">
    <citation type="submission" date="2021-07" db="EMBL/GenBank/DDBJ databases">
        <title>Sphingomonas sp.</title>
        <authorList>
            <person name="Feng G."/>
            <person name="Li J."/>
            <person name="Pan M."/>
        </authorList>
    </citation>
    <scope>NUCLEOTIDE SEQUENCE [LARGE SCALE GENOMIC DNA]</scope>
    <source>
        <strain evidence="2 3">RRHST34</strain>
    </source>
</reference>
<evidence type="ECO:0000313" key="3">
    <source>
        <dbReference type="Proteomes" id="UP000759103"/>
    </source>
</evidence>
<accession>A0ABS7BN77</accession>
<name>A0ABS7BN77_9SPHN</name>
<dbReference type="RefSeq" id="WP_219748441.1">
    <property type="nucleotide sequence ID" value="NZ_JAHXZN010000002.1"/>
</dbReference>
<proteinExistence type="predicted"/>
<dbReference type="Gene3D" id="3.30.565.40">
    <property type="entry name" value="Fervidobacterium nodosum Rt17-B1 like"/>
    <property type="match status" value="1"/>
</dbReference>
<dbReference type="EMBL" id="JAHXZN010000002">
    <property type="protein sequence ID" value="MBW6531041.1"/>
    <property type="molecule type" value="Genomic_DNA"/>
</dbReference>